<feature type="non-terminal residue" evidence="11">
    <location>
        <position position="1"/>
    </location>
</feature>
<evidence type="ECO:0000313" key="11">
    <source>
        <dbReference type="EMBL" id="CAG8596272.1"/>
    </source>
</evidence>
<dbReference type="InterPro" id="IPR000594">
    <property type="entry name" value="ThiF_NAD_FAD-bd"/>
</dbReference>
<keyword evidence="7" id="KW-0862">Zinc</keyword>
<evidence type="ECO:0000256" key="4">
    <source>
        <dbReference type="ARBA" id="ARBA00022694"/>
    </source>
</evidence>
<dbReference type="OrthoDB" id="10261062at2759"/>
<dbReference type="SMART" id="SM00450">
    <property type="entry name" value="RHOD"/>
    <property type="match status" value="1"/>
</dbReference>
<reference evidence="11" key="1">
    <citation type="submission" date="2021-06" db="EMBL/GenBank/DDBJ databases">
        <authorList>
            <person name="Kallberg Y."/>
            <person name="Tangrot J."/>
            <person name="Rosling A."/>
        </authorList>
    </citation>
    <scope>NUCLEOTIDE SEQUENCE</scope>
    <source>
        <strain evidence="11">FL130A</strain>
    </source>
</reference>
<accession>A0A9N9GC09</accession>
<dbReference type="GO" id="GO:0008033">
    <property type="term" value="P:tRNA processing"/>
    <property type="evidence" value="ECO:0007669"/>
    <property type="project" value="UniProtKB-KW"/>
</dbReference>
<evidence type="ECO:0000259" key="10">
    <source>
        <dbReference type="PROSITE" id="PS50206"/>
    </source>
</evidence>
<dbReference type="InterPro" id="IPR001763">
    <property type="entry name" value="Rhodanese-like_dom"/>
</dbReference>
<dbReference type="InterPro" id="IPR036873">
    <property type="entry name" value="Rhodanese-like_dom_sf"/>
</dbReference>
<keyword evidence="6" id="KW-0547">Nucleotide-binding</keyword>
<protein>
    <submittedName>
        <fullName evidence="11">7599_t:CDS:1</fullName>
    </submittedName>
</protein>
<comment type="subcellular location">
    <subcellularLocation>
        <location evidence="1">Cytoplasm</location>
        <location evidence="1">Cytosol</location>
    </subcellularLocation>
</comment>
<evidence type="ECO:0000256" key="7">
    <source>
        <dbReference type="ARBA" id="ARBA00022833"/>
    </source>
</evidence>
<dbReference type="SUPFAM" id="SSF69572">
    <property type="entry name" value="Activating enzymes of the ubiquitin-like proteins"/>
    <property type="match status" value="1"/>
</dbReference>
<dbReference type="Gene3D" id="3.40.250.10">
    <property type="entry name" value="Rhodanese-like domain"/>
    <property type="match status" value="1"/>
</dbReference>
<proteinExistence type="predicted"/>
<dbReference type="Gene3D" id="3.40.50.720">
    <property type="entry name" value="NAD(P)-binding Rossmann-like Domain"/>
    <property type="match status" value="1"/>
</dbReference>
<evidence type="ECO:0000256" key="2">
    <source>
        <dbReference type="ARBA" id="ARBA00022490"/>
    </source>
</evidence>
<evidence type="ECO:0000256" key="6">
    <source>
        <dbReference type="ARBA" id="ARBA00022741"/>
    </source>
</evidence>
<keyword evidence="5" id="KW-0479">Metal-binding</keyword>
<evidence type="ECO:0000256" key="5">
    <source>
        <dbReference type="ARBA" id="ARBA00022723"/>
    </source>
</evidence>
<dbReference type="GO" id="GO:0005524">
    <property type="term" value="F:ATP binding"/>
    <property type="evidence" value="ECO:0007669"/>
    <property type="project" value="UniProtKB-KW"/>
</dbReference>
<name>A0A9N9GC09_9GLOM</name>
<keyword evidence="4" id="KW-0819">tRNA processing</keyword>
<dbReference type="GO" id="GO:0016740">
    <property type="term" value="F:transferase activity"/>
    <property type="evidence" value="ECO:0007669"/>
    <property type="project" value="UniProtKB-KW"/>
</dbReference>
<dbReference type="AlphaFoldDB" id="A0A9N9GC09"/>
<evidence type="ECO:0000313" key="12">
    <source>
        <dbReference type="Proteomes" id="UP000789508"/>
    </source>
</evidence>
<evidence type="ECO:0000256" key="3">
    <source>
        <dbReference type="ARBA" id="ARBA00022679"/>
    </source>
</evidence>
<dbReference type="PANTHER" id="PTHR43031">
    <property type="entry name" value="FAD-DEPENDENT OXIDOREDUCTASE"/>
    <property type="match status" value="1"/>
</dbReference>
<dbReference type="FunFam" id="3.40.250.10:FF:000014">
    <property type="entry name" value="Adenylyltransferase and sulfurtransferase MOCS3"/>
    <property type="match status" value="1"/>
</dbReference>
<keyword evidence="12" id="KW-1185">Reference proteome</keyword>
<comment type="caution">
    <text evidence="11">The sequence shown here is derived from an EMBL/GenBank/DDBJ whole genome shotgun (WGS) entry which is preliminary data.</text>
</comment>
<dbReference type="Pfam" id="PF00899">
    <property type="entry name" value="ThiF"/>
    <property type="match status" value="1"/>
</dbReference>
<keyword evidence="3" id="KW-0808">Transferase</keyword>
<evidence type="ECO:0000256" key="1">
    <source>
        <dbReference type="ARBA" id="ARBA00004514"/>
    </source>
</evidence>
<dbReference type="Pfam" id="PF00581">
    <property type="entry name" value="Rhodanese"/>
    <property type="match status" value="1"/>
</dbReference>
<feature type="domain" description="Rhodanese" evidence="10">
    <location>
        <begin position="166"/>
        <end position="259"/>
    </location>
</feature>
<organism evidence="11 12">
    <name type="scientific">Ambispora leptoticha</name>
    <dbReference type="NCBI Taxonomy" id="144679"/>
    <lineage>
        <taxon>Eukaryota</taxon>
        <taxon>Fungi</taxon>
        <taxon>Fungi incertae sedis</taxon>
        <taxon>Mucoromycota</taxon>
        <taxon>Glomeromycotina</taxon>
        <taxon>Glomeromycetes</taxon>
        <taxon>Archaeosporales</taxon>
        <taxon>Ambisporaceae</taxon>
        <taxon>Ambispora</taxon>
    </lineage>
</organism>
<dbReference type="GO" id="GO:0046872">
    <property type="term" value="F:metal ion binding"/>
    <property type="evidence" value="ECO:0007669"/>
    <property type="project" value="UniProtKB-KW"/>
</dbReference>
<keyword evidence="9" id="KW-0511">Multifunctional enzyme</keyword>
<evidence type="ECO:0000256" key="8">
    <source>
        <dbReference type="ARBA" id="ARBA00022840"/>
    </source>
</evidence>
<keyword evidence="2" id="KW-0963">Cytoplasm</keyword>
<dbReference type="GO" id="GO:0008641">
    <property type="term" value="F:ubiquitin-like modifier activating enzyme activity"/>
    <property type="evidence" value="ECO:0007669"/>
    <property type="project" value="InterPro"/>
</dbReference>
<evidence type="ECO:0000256" key="9">
    <source>
        <dbReference type="ARBA" id="ARBA00023268"/>
    </source>
</evidence>
<dbReference type="InterPro" id="IPR050229">
    <property type="entry name" value="GlpE_sulfurtransferase"/>
</dbReference>
<dbReference type="InterPro" id="IPR035985">
    <property type="entry name" value="Ubiquitin-activating_enz"/>
</dbReference>
<keyword evidence="8" id="KW-0067">ATP-binding</keyword>
<dbReference type="PANTHER" id="PTHR43031:SF1">
    <property type="entry name" value="PYRIDINE NUCLEOTIDE-DISULPHIDE OXIDOREDUCTASE"/>
    <property type="match status" value="1"/>
</dbReference>
<sequence>QSAKKTVEGLNSLVECIAYDLQLDSSNALPIVKEYDIIIDATDNVATRYLLNDACVITGKPLISGSALRMEGQLTTYNYRGGPCYRCLHPKPPPPETVTNCADGGILGVVTGKSDCEVCGDSPSITELQDYVQFCGSGALDKSPTVRLLGKEERINPKEYAAIRAQKTRHILLDVREKVQFEICHLPDSINIPLRELPERLEEIRKALPFSNTPVYSICRLGNDSQHAVPLLRGITQGEIKDVIGGYYQWSKDVDPNFPVY</sequence>
<dbReference type="Proteomes" id="UP000789508">
    <property type="component" value="Unassembled WGS sequence"/>
</dbReference>
<dbReference type="EMBL" id="CAJVPS010003922">
    <property type="protein sequence ID" value="CAG8596272.1"/>
    <property type="molecule type" value="Genomic_DNA"/>
</dbReference>
<dbReference type="GO" id="GO:0005829">
    <property type="term" value="C:cytosol"/>
    <property type="evidence" value="ECO:0007669"/>
    <property type="project" value="UniProtKB-SubCell"/>
</dbReference>
<dbReference type="PROSITE" id="PS50206">
    <property type="entry name" value="RHODANESE_3"/>
    <property type="match status" value="1"/>
</dbReference>
<gene>
    <name evidence="11" type="ORF">ALEPTO_LOCUS7932</name>
</gene>